<dbReference type="OMA" id="CDNRALN"/>
<dbReference type="Proteomes" id="UP000839617">
    <property type="component" value="Unassembled WGS sequence"/>
</dbReference>
<dbReference type="InterPro" id="IPR052755">
    <property type="entry name" value="Lysozyme_Inhibitor_LprI"/>
</dbReference>
<evidence type="ECO:0000313" key="17">
    <source>
        <dbReference type="EMBL" id="HAD3990055.1"/>
    </source>
</evidence>
<dbReference type="Proteomes" id="UP000839911">
    <property type="component" value="Unassembled WGS sequence"/>
</dbReference>
<dbReference type="EMBL" id="RVDJ01000004">
    <property type="protein sequence ID" value="MLP84922.1"/>
    <property type="molecule type" value="Genomic_DNA"/>
</dbReference>
<dbReference type="EMBL" id="AAKUOT010000021">
    <property type="protein sequence ID" value="ECV8761603.1"/>
    <property type="molecule type" value="Genomic_DNA"/>
</dbReference>
<protein>
    <submittedName>
        <fullName evidence="17">DUF1311 domain-containing protein</fullName>
    </submittedName>
    <submittedName>
        <fullName evidence="18">Periplasmic protein</fullName>
    </submittedName>
</protein>
<name>A0A0D6GG25_SALTM</name>
<dbReference type="Proteomes" id="UP000885258">
    <property type="component" value="Unassembled WGS sequence"/>
</dbReference>
<dbReference type="EMBL" id="RSUA01000002">
    <property type="protein sequence ID" value="MIT47538.1"/>
    <property type="molecule type" value="Genomic_DNA"/>
</dbReference>
<gene>
    <name evidence="12" type="ORF">AAB27_11940</name>
    <name evidence="19" type="ORF">AU613_01310</name>
    <name evidence="14" type="ORF">AVC05_11450</name>
    <name evidence="11" type="ORF">B1P38_02420</name>
    <name evidence="9" type="ORF">CE70_03920</name>
    <name evidence="15" type="ORF">CFF59_11910</name>
    <name evidence="18" type="ORF">DD95_21720</name>
    <name evidence="4" type="ORF">DMO92_08635</name>
    <name evidence="5" type="ORF">DPF41_17600</name>
    <name evidence="6" type="ORF">DPS76_10495</name>
    <name evidence="20" type="ORF">DRM14_06225</name>
    <name evidence="7" type="ORF">DU071_23985</name>
    <name evidence="10" type="ORF">E0935_07385</name>
    <name evidence="8" type="ORF">EER35_07455</name>
    <name evidence="13" type="ORF">F3R12_02735</name>
    <name evidence="17" type="ORF">G1R15_11150</name>
    <name evidence="16" type="ORF">GB466_09655</name>
    <name evidence="3" type="ORF">SE14_01297</name>
</gene>
<accession>A0A0D6GG25</accession>
<evidence type="ECO:0000313" key="9">
    <source>
        <dbReference type="EMBL" id="ECE0294348.1"/>
    </source>
</evidence>
<dbReference type="PATRIC" id="fig|59201.129.peg.3052"/>
<feature type="domain" description="Lysozyme inhibitor LprI-like N-terminal" evidence="2">
    <location>
        <begin position="23"/>
        <end position="98"/>
    </location>
</feature>
<evidence type="ECO:0000313" key="12">
    <source>
        <dbReference type="EMBL" id="ECV8761603.1"/>
    </source>
</evidence>
<dbReference type="EMBL" id="AAIGQE010000002">
    <property type="protein sequence ID" value="ECE0294348.1"/>
    <property type="molecule type" value="Genomic_DNA"/>
</dbReference>
<dbReference type="EMBL" id="AAHDPU010000006">
    <property type="protein sequence ID" value="EBU9272130.1"/>
    <property type="molecule type" value="Genomic_DNA"/>
</dbReference>
<dbReference type="Proteomes" id="UP000839914">
    <property type="component" value="Unassembled WGS sequence"/>
</dbReference>
<dbReference type="KEGG" id="seni:CY43_06305"/>
<evidence type="ECO:0000259" key="2">
    <source>
        <dbReference type="Pfam" id="PF07007"/>
    </source>
</evidence>
<dbReference type="Proteomes" id="UP000054461">
    <property type="component" value="Unassembled WGS sequence"/>
</dbReference>
<dbReference type="RefSeq" id="WP_000825957.1">
    <property type="nucleotide sequence ID" value="NZ_AP023291.1"/>
</dbReference>
<dbReference type="EMBL" id="AAKVET010000001">
    <property type="protein sequence ID" value="ECW0638791.1"/>
    <property type="molecule type" value="Genomic_DNA"/>
</dbReference>
<dbReference type="EMBL" id="CP011428">
    <property type="protein sequence ID" value="AKH06852.1"/>
    <property type="molecule type" value="Genomic_DNA"/>
</dbReference>
<evidence type="ECO:0000313" key="19">
    <source>
        <dbReference type="EMBL" id="MIT47538.1"/>
    </source>
</evidence>
<dbReference type="Proteomes" id="UP000839915">
    <property type="component" value="Unassembled WGS sequence"/>
</dbReference>
<dbReference type="InterPro" id="IPR017160">
    <property type="entry name" value="UCP037256"/>
</dbReference>
<dbReference type="Proteomes" id="UP000839581">
    <property type="component" value="Unassembled WGS sequence"/>
</dbReference>
<dbReference type="PANTHER" id="PTHR37549">
    <property type="entry name" value="LIPOPROTEIN LPRI"/>
    <property type="match status" value="1"/>
</dbReference>
<evidence type="ECO:0000313" key="16">
    <source>
        <dbReference type="EMBL" id="HAB0970834.1"/>
    </source>
</evidence>
<evidence type="ECO:0000313" key="13">
    <source>
        <dbReference type="EMBL" id="ECW0638791.1"/>
    </source>
</evidence>
<dbReference type="InterPro" id="IPR009739">
    <property type="entry name" value="LprI-like_N"/>
</dbReference>
<reference evidence="18 22" key="1">
    <citation type="submission" date="2014-09" db="EMBL/GenBank/DDBJ databases">
        <title>Salmonella Genotype and Phenotype Association.</title>
        <authorList>
            <person name="Chen Y."/>
            <person name="Folster J."/>
            <person name="Ayers S."/>
            <person name="Kabera C."/>
            <person name="Li C."/>
            <person name="Mukherjee S."/>
            <person name="Lam C."/>
            <person name="Zhao S."/>
            <person name="McDermott P."/>
        </authorList>
    </citation>
    <scope>NUCLEOTIDE SEQUENCE [LARGE SCALE GENOMIC DNA]</scope>
    <source>
        <strain evidence="18 22">CVM N32045</strain>
    </source>
</reference>
<evidence type="ECO:0000313" key="15">
    <source>
        <dbReference type="EMBL" id="EDI6665955.1"/>
    </source>
</evidence>
<dbReference type="EMBL" id="JYVU01000073">
    <property type="protein sequence ID" value="KTZ05087.1"/>
    <property type="molecule type" value="Genomic_DNA"/>
</dbReference>
<dbReference type="Proteomes" id="UP000839595">
    <property type="component" value="Unassembled WGS sequence"/>
</dbReference>
<dbReference type="Proteomes" id="UP000839908">
    <property type="component" value="Unassembled WGS sequence"/>
</dbReference>
<evidence type="ECO:0000313" key="23">
    <source>
        <dbReference type="Proteomes" id="UP000338496"/>
    </source>
</evidence>
<reference evidence="11" key="6">
    <citation type="submission" date="2018-08" db="EMBL/GenBank/DDBJ databases">
        <authorList>
            <consortium name="PulseNet: The National Subtyping Network for Foodborne Disease Surveillance"/>
            <person name="Tarr C.L."/>
            <person name="Trees E."/>
            <person name="Katz L.S."/>
            <person name="Carleton-Romer H.A."/>
            <person name="Stroika S."/>
            <person name="Kucerova Z."/>
            <person name="Roache K.F."/>
            <person name="Sabol A.L."/>
            <person name="Besser J."/>
            <person name="Gerner-Smidt P."/>
        </authorList>
    </citation>
    <scope>NUCLEOTIDE SEQUENCE [LARGE SCALE GENOMIC DNA]</scope>
    <source>
        <strain evidence="11">PNUSAS008736</strain>
        <strain evidence="15">PNUSAS016739</strain>
    </source>
</reference>
<reference evidence="17" key="7">
    <citation type="submission" date="2019-01" db="EMBL/GenBank/DDBJ databases">
        <authorList>
            <consortium name="NCBI Pathogen Detection Project"/>
        </authorList>
    </citation>
    <scope>NUCLEOTIDE SEQUENCE</scope>
    <source>
        <strain evidence="17">S372Ta</strain>
        <strain evidence="16">Salmonella enterica</strain>
    </source>
</reference>
<evidence type="ECO:0000313" key="11">
    <source>
        <dbReference type="EMBL" id="ECU8352480.1"/>
    </source>
</evidence>
<evidence type="ECO:0000313" key="8">
    <source>
        <dbReference type="EMBL" id="EBZ6920824.1"/>
    </source>
</evidence>
<dbReference type="EMBL" id="AALDNI010000021">
    <property type="protein sequence ID" value="ECY5341851.1"/>
    <property type="molecule type" value="Genomic_DNA"/>
</dbReference>
<dbReference type="Proteomes" id="UP000034636">
    <property type="component" value="Chromosome"/>
</dbReference>
<dbReference type="EMBL" id="AAHIPE010000009">
    <property type="protein sequence ID" value="EBW5462868.1"/>
    <property type="molecule type" value="Genomic_DNA"/>
</dbReference>
<feature type="chain" id="PRO_5043119542" evidence="1">
    <location>
        <begin position="19"/>
        <end position="109"/>
    </location>
</feature>
<evidence type="ECO:0000313" key="21">
    <source>
        <dbReference type="Proteomes" id="UP000034636"/>
    </source>
</evidence>
<dbReference type="Pfam" id="PF07007">
    <property type="entry name" value="LprI"/>
    <property type="match status" value="1"/>
</dbReference>
<reference evidence="3 21" key="2">
    <citation type="journal article" date="2015" name="Genome Announc.">
        <title>Complete Genome Sequencing of a Multidrug-Resistant and Human-Invasive Salmonella enterica Serovar Typhimurium Strain of the Emerging Sequence Type 213 Genotype.</title>
        <authorList>
            <person name="Calva E."/>
            <person name="Silva C."/>
            <person name="Zaidi M.B."/>
            <person name="Sanchez-Flores A."/>
            <person name="Estrada K."/>
            <person name="Silva G.G."/>
            <person name="Soto-Jimenez L.M."/>
            <person name="Wiesner M."/>
            <person name="Fernandez-Mora M."/>
            <person name="Edwards R.A."/>
            <person name="Vinuesa P."/>
        </authorList>
    </citation>
    <scope>NUCLEOTIDE SEQUENCE [LARGE SCALE GENOMIC DNA]</scope>
    <source>
        <strain evidence="3 21">YU39</strain>
    </source>
</reference>
<feature type="signal peptide" evidence="1">
    <location>
        <begin position="1"/>
        <end position="18"/>
    </location>
</feature>
<dbReference type="EMBL" id="AAKRET010000001">
    <property type="protein sequence ID" value="ECU8352480.1"/>
    <property type="molecule type" value="Genomic_DNA"/>
</dbReference>
<evidence type="ECO:0000313" key="4">
    <source>
        <dbReference type="EMBL" id="EBU9272130.1"/>
    </source>
</evidence>
<evidence type="ECO:0000313" key="22">
    <source>
        <dbReference type="Proteomes" id="UP000054461"/>
    </source>
</evidence>
<dbReference type="Proteomes" id="UP000839905">
    <property type="component" value="Unassembled WGS sequence"/>
</dbReference>
<dbReference type="SMR" id="A0A0D6GG25"/>
<dbReference type="Proteomes" id="UP000338496">
    <property type="component" value="Unassembled WGS sequence"/>
</dbReference>
<dbReference type="EMBL" id="AAHNIA010000078">
    <property type="protein sequence ID" value="EBY1704943.1"/>
    <property type="molecule type" value="Genomic_DNA"/>
</dbReference>
<dbReference type="Proteomes" id="UP000839907">
    <property type="component" value="Unassembled WGS sequence"/>
</dbReference>
<reference evidence="4" key="4">
    <citation type="submission" date="2018-06" db="EMBL/GenBank/DDBJ databases">
        <authorList>
            <person name="Ashton P.M."/>
            <person name="Dallman T."/>
            <person name="Nair S."/>
            <person name="De Pinna E."/>
            <person name="Peters T."/>
            <person name="Grant K."/>
        </authorList>
    </citation>
    <scope>NUCLEOTIDE SEQUENCE [LARGE SCALE GENOMIC DNA]</scope>
    <source>
        <strain evidence="5">231108</strain>
        <strain evidence="10">265852</strain>
        <strain evidence="19">29290</strain>
        <strain evidence="7">356083</strain>
        <strain evidence="6">422529</strain>
        <strain evidence="20">425567</strain>
        <strain evidence="14">43916</strain>
        <strain evidence="4">488670</strain>
        <strain evidence="8">632340</strain>
        <strain evidence="12">86846</strain>
    </source>
</reference>
<sequence length="109" mass="12342">MKRLLIAFALLTPLSVNAASFDCQKAQAADEKAICAHLTLNDKDVEMHTKYQFLKGLFAMGSRGALQDAQQSWLKQRQQCKADVTCLTKAYNERLKQLDVIYDHIDKPL</sequence>
<evidence type="ECO:0000313" key="6">
    <source>
        <dbReference type="EMBL" id="EBW5462868.1"/>
    </source>
</evidence>
<evidence type="ECO:0000313" key="7">
    <source>
        <dbReference type="EMBL" id="EBY1704943.1"/>
    </source>
</evidence>
<evidence type="ECO:0000313" key="20">
    <source>
        <dbReference type="EMBL" id="MLP84922.1"/>
    </source>
</evidence>
<dbReference type="PIRSF" id="PIRSF037256">
    <property type="entry name" value="UCP037256"/>
    <property type="match status" value="1"/>
</dbReference>
<evidence type="ECO:0000313" key="3">
    <source>
        <dbReference type="EMBL" id="AKH06852.1"/>
    </source>
</evidence>
<dbReference type="EMBL" id="AAHRYM010000007">
    <property type="protein sequence ID" value="EBZ6920824.1"/>
    <property type="molecule type" value="Genomic_DNA"/>
</dbReference>
<proteinExistence type="predicted"/>
<accession>A0A0F7J8C7</accession>
<keyword evidence="1" id="KW-0732">Signal</keyword>
<accession>A0A0M2ITL6</accession>
<evidence type="ECO:0000313" key="14">
    <source>
        <dbReference type="EMBL" id="ECY5341851.1"/>
    </source>
</evidence>
<reference evidence="9 23" key="5">
    <citation type="submission" date="2018-07" db="EMBL/GenBank/DDBJ databases">
        <authorList>
            <consortium name="GenomeTrakr network: Whole genome sequencing for foodborne pathogen traceback"/>
        </authorList>
    </citation>
    <scope>NUCLEOTIDE SEQUENCE [LARGE SCALE GENOMIC DNA]</scope>
    <source>
        <strain evidence="13">AUSMDU00020735</strain>
        <strain evidence="9 23">VA_WGS-00080</strain>
    </source>
</reference>
<dbReference type="EMBL" id="DAAFPQ010000005">
    <property type="protein sequence ID" value="HAB0970834.1"/>
    <property type="molecule type" value="Genomic_DNA"/>
</dbReference>
<organism evidence="17">
    <name type="scientific">Salmonella typhimurium</name>
    <dbReference type="NCBI Taxonomy" id="90371"/>
    <lineage>
        <taxon>Bacteria</taxon>
        <taxon>Pseudomonadati</taxon>
        <taxon>Pseudomonadota</taxon>
        <taxon>Gammaproteobacteria</taxon>
        <taxon>Enterobacterales</taxon>
        <taxon>Enterobacteriaceae</taxon>
        <taxon>Salmonella</taxon>
    </lineage>
</organism>
<dbReference type="Proteomes" id="UP000839616">
    <property type="component" value="Unassembled WGS sequence"/>
</dbReference>
<evidence type="ECO:0000256" key="1">
    <source>
        <dbReference type="SAM" id="SignalP"/>
    </source>
</evidence>
<evidence type="ECO:0000313" key="18">
    <source>
        <dbReference type="EMBL" id="KTZ05087.1"/>
    </source>
</evidence>
<dbReference type="EMBL" id="AAMLUT010000012">
    <property type="protein sequence ID" value="EDI6665955.1"/>
    <property type="molecule type" value="Genomic_DNA"/>
</dbReference>
<dbReference type="EMBL" id="DAAOOL010000009">
    <property type="protein sequence ID" value="HAD3990055.1"/>
    <property type="molecule type" value="Genomic_DNA"/>
</dbReference>
<dbReference type="Proteomes" id="UP000885385">
    <property type="component" value="Unassembled WGS sequence"/>
</dbReference>
<reference evidence="17" key="3">
    <citation type="journal article" date="2018" name="Genome Biol.">
        <title>SKESA: strategic k-mer extension for scrupulous assemblies.</title>
        <authorList>
            <person name="Souvorov A."/>
            <person name="Agarwala R."/>
            <person name="Lipman D.J."/>
        </authorList>
    </citation>
    <scope>NUCLEOTIDE SEQUENCE</scope>
    <source>
        <strain evidence="17">S372Ta</strain>
        <strain evidence="16">Salmonella enterica</strain>
    </source>
</reference>
<dbReference type="AlphaFoldDB" id="A0A0D6GG25"/>
<dbReference type="GO" id="GO:0005576">
    <property type="term" value="C:extracellular region"/>
    <property type="evidence" value="ECO:0007669"/>
    <property type="project" value="TreeGrafter"/>
</dbReference>
<dbReference type="Proteomes" id="UP000839909">
    <property type="component" value="Unassembled WGS sequence"/>
</dbReference>
<dbReference type="eggNOG" id="COG4461">
    <property type="taxonomic scope" value="Bacteria"/>
</dbReference>
<dbReference type="PANTHER" id="PTHR37549:SF1">
    <property type="entry name" value="LIPOPROTEIN LPRI"/>
    <property type="match status" value="1"/>
</dbReference>
<dbReference type="EMBL" id="AAHIDF010000022">
    <property type="protein sequence ID" value="EBW3629882.1"/>
    <property type="molecule type" value="Genomic_DNA"/>
</dbReference>
<dbReference type="EMBL" id="AAIKGB010000006">
    <property type="protein sequence ID" value="ECF1543063.1"/>
    <property type="molecule type" value="Genomic_DNA"/>
</dbReference>
<evidence type="ECO:0000313" key="5">
    <source>
        <dbReference type="EMBL" id="EBW3629882.1"/>
    </source>
</evidence>
<evidence type="ECO:0000313" key="10">
    <source>
        <dbReference type="EMBL" id="ECF1543063.1"/>
    </source>
</evidence>